<dbReference type="AlphaFoldDB" id="A0A7Y6K2V0"/>
<accession>A0A7Y6K2V0</accession>
<dbReference type="Proteomes" id="UP000594380">
    <property type="component" value="Unassembled WGS sequence"/>
</dbReference>
<comment type="caution">
    <text evidence="1">The sequence shown here is derived from an EMBL/GenBank/DDBJ whole genome shotgun (WGS) entry which is preliminary data.</text>
</comment>
<organism evidence="1 2">
    <name type="scientific">Paraburkholderia youngii</name>
    <dbReference type="NCBI Taxonomy" id="2782701"/>
    <lineage>
        <taxon>Bacteria</taxon>
        <taxon>Pseudomonadati</taxon>
        <taxon>Pseudomonadota</taxon>
        <taxon>Betaproteobacteria</taxon>
        <taxon>Burkholderiales</taxon>
        <taxon>Burkholderiaceae</taxon>
        <taxon>Paraburkholderia</taxon>
    </lineage>
</organism>
<protein>
    <submittedName>
        <fullName evidence="1">Uncharacterized protein</fullName>
    </submittedName>
</protein>
<dbReference type="GeneID" id="301103951"/>
<reference evidence="1 2" key="1">
    <citation type="submission" date="2020-02" db="EMBL/GenBank/DDBJ databases">
        <title>Paraburkholderia simonii sp. nov. and Paraburkholderia youngii sp. nov. Brazilian and Mexican Mimosa-associated rhizobia.</title>
        <authorList>
            <person name="Mavima L."/>
            <person name="Beukes C.W."/>
            <person name="Chan W.Y."/>
            <person name="Palmer M."/>
            <person name="De Meyer S.E."/>
            <person name="James E.K."/>
            <person name="Venter S.N."/>
            <person name="Steenkamp E.T."/>
        </authorList>
    </citation>
    <scope>NUCLEOTIDE SEQUENCE [LARGE SCALE GENOMIC DNA]</scope>
    <source>
        <strain evidence="1 2">JPY169</strain>
    </source>
</reference>
<dbReference type="RefSeq" id="WP_176109475.1">
    <property type="nucleotide sequence ID" value="NZ_JAALDK010000001.1"/>
</dbReference>
<sequence length="110" mass="12099">MSQYTTHGGESWKWGEPCFALGFAIKERGEVWQAYAGCWLVQEDDLIGLSVTPRVERTYGCCGMTGQRGPNLVCRCGEHVASAETDCTVPNFVALSKAQVYAVRLRLHAA</sequence>
<name>A0A7Y6K2V0_9BURK</name>
<gene>
    <name evidence="1" type="ORF">G5S42_26755</name>
</gene>
<dbReference type="EMBL" id="JAALDK010000001">
    <property type="protein sequence ID" value="NUY03222.1"/>
    <property type="molecule type" value="Genomic_DNA"/>
</dbReference>
<evidence type="ECO:0000313" key="2">
    <source>
        <dbReference type="Proteomes" id="UP000594380"/>
    </source>
</evidence>
<proteinExistence type="predicted"/>
<evidence type="ECO:0000313" key="1">
    <source>
        <dbReference type="EMBL" id="NUY03222.1"/>
    </source>
</evidence>